<protein>
    <recommendedName>
        <fullName evidence="2">DUF6536 domain-containing protein</fullName>
    </recommendedName>
</protein>
<feature type="transmembrane region" description="Helical" evidence="1">
    <location>
        <begin position="65"/>
        <end position="85"/>
    </location>
</feature>
<gene>
    <name evidence="3" type="ORF">BKA55DRAFT_519561</name>
</gene>
<evidence type="ECO:0000313" key="3">
    <source>
        <dbReference type="EMBL" id="KAH7240316.1"/>
    </source>
</evidence>
<reference evidence="3" key="1">
    <citation type="journal article" date="2021" name="Nat. Commun.">
        <title>Genetic determinants of endophytism in the Arabidopsis root mycobiome.</title>
        <authorList>
            <person name="Mesny F."/>
            <person name="Miyauchi S."/>
            <person name="Thiergart T."/>
            <person name="Pickel B."/>
            <person name="Atanasova L."/>
            <person name="Karlsson M."/>
            <person name="Huettel B."/>
            <person name="Barry K.W."/>
            <person name="Haridas S."/>
            <person name="Chen C."/>
            <person name="Bauer D."/>
            <person name="Andreopoulos W."/>
            <person name="Pangilinan J."/>
            <person name="LaButti K."/>
            <person name="Riley R."/>
            <person name="Lipzen A."/>
            <person name="Clum A."/>
            <person name="Drula E."/>
            <person name="Henrissat B."/>
            <person name="Kohler A."/>
            <person name="Grigoriev I.V."/>
            <person name="Martin F.M."/>
            <person name="Hacquard S."/>
        </authorList>
    </citation>
    <scope>NUCLEOTIDE SEQUENCE</scope>
    <source>
        <strain evidence="3">MPI-CAGE-AT-0023</strain>
    </source>
</reference>
<proteinExistence type="predicted"/>
<dbReference type="Pfam" id="PF20163">
    <property type="entry name" value="DUF6536"/>
    <property type="match status" value="1"/>
</dbReference>
<keyword evidence="1" id="KW-0472">Membrane</keyword>
<dbReference type="PANTHER" id="PTHR35395:SF1">
    <property type="entry name" value="DUF6536 DOMAIN-CONTAINING PROTEIN"/>
    <property type="match status" value="1"/>
</dbReference>
<dbReference type="RefSeq" id="XP_046046110.1">
    <property type="nucleotide sequence ID" value="XM_046188353.1"/>
</dbReference>
<feature type="transmembrane region" description="Helical" evidence="1">
    <location>
        <begin position="593"/>
        <end position="617"/>
    </location>
</feature>
<keyword evidence="1" id="KW-1133">Transmembrane helix</keyword>
<evidence type="ECO:0000313" key="4">
    <source>
        <dbReference type="Proteomes" id="UP000720189"/>
    </source>
</evidence>
<name>A0A9P9GJK6_FUSRE</name>
<feature type="domain" description="DUF6536" evidence="2">
    <location>
        <begin position="10"/>
        <end position="165"/>
    </location>
</feature>
<feature type="transmembrane region" description="Helical" evidence="1">
    <location>
        <begin position="553"/>
        <end position="573"/>
    </location>
</feature>
<accession>A0A9P9GJK6</accession>
<sequence length="721" mass="80035">MDAINKLSGWRKTALYLAILASILTIFLITALIISLHVIKDGGASLFGETAILSGSCDKTSRANLWIHLAINVIGTGVLGSSNFFMQVLVAPTRQDVDRAHASKRWVEIGVHSIHNFRFLSKRRVLLWALFSLTSIPLHLVFNGCVLESKATNGFVVVMASETFLDAARFTVPPVTGSSNFLVALDSVEPFNRTVKSIRSSLDEQSWERLGFQDCIQRYNDPEAPMPYHRHVVMVMSNQNNTPSSQWTRANVGKGLYGWDDQDALNSLWFARPYHRLRDSRALITNSTNNNTVPASDMQLDPATGVIYMNETKYESAFQTMKVDYCLSESYHAPCRLSIANPLLLIVCIMCISKCLLCAYTLKVRSWSTEEPLMTVGDAISSFIAKPDTCTKGMCTLDAGDLDTKLDIERVLSSPRLWRKEQKVLAGNAVNPGIWILSYMLIGSLLLLGGLLLLPALQTQSLGESRFAHHQKNADVNDSGLQSASLLGLTMISNTPQLLLSICYMALNGLITRMLAELEWASYGIGFKALRVTNPRGGQRSTYRLQLPYRWSIPLLAVSSILHWVYSNCFYLSNYEFYNPIMPYEILEVDRGLQFSSVAILIGFSISVFIALSPMILARFHLPGQMVLGGSNSKVISAACHCIPISSSHATRKVGTVTVHPLEISERGGDPLDLMATMKLRWGDVPTNADGEIGHLAFGVEEQEIIEPIERKHYSGRFYDC</sequence>
<dbReference type="Proteomes" id="UP000720189">
    <property type="component" value="Unassembled WGS sequence"/>
</dbReference>
<feature type="transmembrane region" description="Helical" evidence="1">
    <location>
        <begin position="14"/>
        <end position="39"/>
    </location>
</feature>
<organism evidence="3 4">
    <name type="scientific">Fusarium redolens</name>
    <dbReference type="NCBI Taxonomy" id="48865"/>
    <lineage>
        <taxon>Eukaryota</taxon>
        <taxon>Fungi</taxon>
        <taxon>Dikarya</taxon>
        <taxon>Ascomycota</taxon>
        <taxon>Pezizomycotina</taxon>
        <taxon>Sordariomycetes</taxon>
        <taxon>Hypocreomycetidae</taxon>
        <taxon>Hypocreales</taxon>
        <taxon>Nectriaceae</taxon>
        <taxon>Fusarium</taxon>
        <taxon>Fusarium redolens species complex</taxon>
    </lineage>
</organism>
<dbReference type="InterPro" id="IPR046623">
    <property type="entry name" value="DUF6536"/>
</dbReference>
<dbReference type="OrthoDB" id="5429634at2759"/>
<evidence type="ECO:0000256" key="1">
    <source>
        <dbReference type="SAM" id="Phobius"/>
    </source>
</evidence>
<feature type="transmembrane region" description="Helical" evidence="1">
    <location>
        <begin position="433"/>
        <end position="457"/>
    </location>
</feature>
<keyword evidence="4" id="KW-1185">Reference proteome</keyword>
<dbReference type="EMBL" id="JAGMUX010000014">
    <property type="protein sequence ID" value="KAH7240316.1"/>
    <property type="molecule type" value="Genomic_DNA"/>
</dbReference>
<dbReference type="AlphaFoldDB" id="A0A9P9GJK6"/>
<evidence type="ECO:0000259" key="2">
    <source>
        <dbReference type="Pfam" id="PF20163"/>
    </source>
</evidence>
<dbReference type="PANTHER" id="PTHR35395">
    <property type="entry name" value="DUF6536 DOMAIN-CONTAINING PROTEIN"/>
    <property type="match status" value="1"/>
</dbReference>
<feature type="transmembrane region" description="Helical" evidence="1">
    <location>
        <begin position="125"/>
        <end position="142"/>
    </location>
</feature>
<comment type="caution">
    <text evidence="3">The sequence shown here is derived from an EMBL/GenBank/DDBJ whole genome shotgun (WGS) entry which is preliminary data.</text>
</comment>
<keyword evidence="1" id="KW-0812">Transmembrane</keyword>
<dbReference type="GeneID" id="70218307"/>